<reference evidence="1 2" key="1">
    <citation type="submission" date="2016-11" db="EMBL/GenBank/DDBJ databases">
        <title>Whole genomes of Flavobacteriaceae.</title>
        <authorList>
            <person name="Stine C."/>
            <person name="Li C."/>
            <person name="Tadesse D."/>
        </authorList>
    </citation>
    <scope>NUCLEOTIDE SEQUENCE [LARGE SCALE GENOMIC DNA]</scope>
    <source>
        <strain evidence="1 2">DSM 21068</strain>
    </source>
</reference>
<dbReference type="RefSeq" id="WP_076450214.1">
    <property type="nucleotide sequence ID" value="NZ_FTOJ01000002.1"/>
</dbReference>
<dbReference type="EMBL" id="MUGO01000002">
    <property type="protein sequence ID" value="PQA97369.1"/>
    <property type="molecule type" value="Genomic_DNA"/>
</dbReference>
<dbReference type="AlphaFoldDB" id="A0A2S7KIF4"/>
<keyword evidence="1" id="KW-0378">Hydrolase</keyword>
<evidence type="ECO:0000313" key="2">
    <source>
        <dbReference type="Proteomes" id="UP000238314"/>
    </source>
</evidence>
<dbReference type="SUPFAM" id="SSF56219">
    <property type="entry name" value="DNase I-like"/>
    <property type="match status" value="1"/>
</dbReference>
<keyword evidence="2" id="KW-1185">Reference proteome</keyword>
<organism evidence="1 2">
    <name type="scientific">Chryseobacterium piscicola</name>
    <dbReference type="NCBI Taxonomy" id="551459"/>
    <lineage>
        <taxon>Bacteria</taxon>
        <taxon>Pseudomonadati</taxon>
        <taxon>Bacteroidota</taxon>
        <taxon>Flavobacteriia</taxon>
        <taxon>Flavobacteriales</taxon>
        <taxon>Weeksellaceae</taxon>
        <taxon>Chryseobacterium group</taxon>
        <taxon>Chryseobacterium</taxon>
    </lineage>
</organism>
<sequence length="245" mass="29012">MKIITWNCNMVFRNKAKHIFAHNPDILIVPECENEEKLKFTDELKIPNDIIWYGKNPNKGIGIFAFNNYKLKLLDCHNPNFKNVLPISVTNGNIYFILFAIWANNPEDKDGAYVTQIWKAINYYEKLLSENNTILVGDFNSNTIWDKPRRIGNHSTVVAKLEEKQIFSTYHKFFNLVQGEEEHPTLFMYRHRDKPYHIDYCFASLYFIENLKSVEIGKYEDWSIYSDHKPLIVEFNLENKPHEIL</sequence>
<comment type="caution">
    <text evidence="1">The sequence shown here is derived from an EMBL/GenBank/DDBJ whole genome shotgun (WGS) entry which is preliminary data.</text>
</comment>
<dbReference type="InterPro" id="IPR036691">
    <property type="entry name" value="Endo/exonu/phosph_ase_sf"/>
</dbReference>
<evidence type="ECO:0000313" key="1">
    <source>
        <dbReference type="EMBL" id="PQA97369.1"/>
    </source>
</evidence>
<name>A0A2S7KIF4_9FLAO</name>
<dbReference type="Gene3D" id="3.60.10.10">
    <property type="entry name" value="Endonuclease/exonuclease/phosphatase"/>
    <property type="match status" value="1"/>
</dbReference>
<proteinExistence type="predicted"/>
<protein>
    <submittedName>
        <fullName evidence="1">Exonuclease</fullName>
    </submittedName>
</protein>
<keyword evidence="1" id="KW-0269">Exonuclease</keyword>
<dbReference type="Proteomes" id="UP000238314">
    <property type="component" value="Unassembled WGS sequence"/>
</dbReference>
<dbReference type="GO" id="GO:0004527">
    <property type="term" value="F:exonuclease activity"/>
    <property type="evidence" value="ECO:0007669"/>
    <property type="project" value="UniProtKB-KW"/>
</dbReference>
<accession>A0A2S7KIF4</accession>
<dbReference type="OrthoDB" id="583592at2"/>
<keyword evidence="1" id="KW-0540">Nuclease</keyword>
<gene>
    <name evidence="1" type="ORF">B0A70_01505</name>
</gene>